<accession>A0AAU7NPX9</accession>
<dbReference type="InterPro" id="IPR000836">
    <property type="entry name" value="PRTase_dom"/>
</dbReference>
<evidence type="ECO:0000256" key="8">
    <source>
        <dbReference type="PIRNR" id="PIRNR000485"/>
    </source>
</evidence>
<dbReference type="GO" id="GO:0009113">
    <property type="term" value="P:purine nucleobase biosynthetic process"/>
    <property type="evidence" value="ECO:0007669"/>
    <property type="project" value="UniProtKB-UniRule"/>
</dbReference>
<dbReference type="AlphaFoldDB" id="A0AAU7NPX9"/>
<dbReference type="CDD" id="cd00715">
    <property type="entry name" value="GPATase_N"/>
    <property type="match status" value="1"/>
</dbReference>
<keyword evidence="7 10" id="KW-0460">Magnesium</keyword>
<proteinExistence type="inferred from homology"/>
<dbReference type="CDD" id="cd06223">
    <property type="entry name" value="PRTases_typeI"/>
    <property type="match status" value="1"/>
</dbReference>
<keyword evidence="4 7" id="KW-0808">Transferase</keyword>
<keyword evidence="7 10" id="KW-0479">Metal-binding</keyword>
<dbReference type="Proteomes" id="UP001225378">
    <property type="component" value="Chromosome"/>
</dbReference>
<evidence type="ECO:0000259" key="11">
    <source>
        <dbReference type="PROSITE" id="PS51278"/>
    </source>
</evidence>
<feature type="domain" description="Glutamine amidotransferase type-2" evidence="11">
    <location>
        <begin position="2"/>
        <end position="234"/>
    </location>
</feature>
<evidence type="ECO:0000256" key="4">
    <source>
        <dbReference type="ARBA" id="ARBA00022679"/>
    </source>
</evidence>
<dbReference type="Gene3D" id="3.40.50.2020">
    <property type="match status" value="1"/>
</dbReference>
<feature type="active site" description="Nucleophile" evidence="7 9">
    <location>
        <position position="2"/>
    </location>
</feature>
<feature type="binding site" evidence="7 10">
    <location>
        <position position="303"/>
    </location>
    <ligand>
        <name>Mg(2+)</name>
        <dbReference type="ChEBI" id="CHEBI:18420"/>
    </ligand>
</feature>
<comment type="cofactor">
    <cofactor evidence="7 10">
        <name>Mg(2+)</name>
        <dbReference type="ChEBI" id="CHEBI:18420"/>
    </cofactor>
    <text evidence="7 10">Binds 1 Mg(2+) ion per subunit.</text>
</comment>
<dbReference type="GO" id="GO:0004044">
    <property type="term" value="F:amidophosphoribosyltransferase activity"/>
    <property type="evidence" value="ECO:0007669"/>
    <property type="project" value="UniProtKB-UniRule"/>
</dbReference>
<dbReference type="HAMAP" id="MF_01931">
    <property type="entry name" value="PurF"/>
    <property type="match status" value="1"/>
</dbReference>
<evidence type="ECO:0000256" key="1">
    <source>
        <dbReference type="ARBA" id="ARBA00005209"/>
    </source>
</evidence>
<comment type="catalytic activity">
    <reaction evidence="7 8">
        <text>5-phospho-beta-D-ribosylamine + L-glutamate + diphosphate = 5-phospho-alpha-D-ribose 1-diphosphate + L-glutamine + H2O</text>
        <dbReference type="Rhea" id="RHEA:14905"/>
        <dbReference type="ChEBI" id="CHEBI:15377"/>
        <dbReference type="ChEBI" id="CHEBI:29985"/>
        <dbReference type="ChEBI" id="CHEBI:33019"/>
        <dbReference type="ChEBI" id="CHEBI:58017"/>
        <dbReference type="ChEBI" id="CHEBI:58359"/>
        <dbReference type="ChEBI" id="CHEBI:58681"/>
        <dbReference type="EC" id="2.4.2.14"/>
    </reaction>
</comment>
<dbReference type="SUPFAM" id="SSF56235">
    <property type="entry name" value="N-terminal nucleophile aminohydrolases (Ntn hydrolases)"/>
    <property type="match status" value="1"/>
</dbReference>
<comment type="similarity">
    <text evidence="2 7 8">In the C-terminal section; belongs to the purine/pyrimidine phosphoribosyltransferase family.</text>
</comment>
<keyword evidence="5 7" id="KW-0658">Purine biosynthesis</keyword>
<dbReference type="GO" id="GO:0000287">
    <property type="term" value="F:magnesium ion binding"/>
    <property type="evidence" value="ECO:0007669"/>
    <property type="project" value="UniProtKB-UniRule"/>
</dbReference>
<feature type="binding site" evidence="7 10">
    <location>
        <position position="365"/>
    </location>
    <ligand>
        <name>Mg(2+)</name>
        <dbReference type="ChEBI" id="CHEBI:18420"/>
    </ligand>
</feature>
<dbReference type="InterPro" id="IPR035584">
    <property type="entry name" value="PurF_N"/>
</dbReference>
<evidence type="ECO:0000256" key="9">
    <source>
        <dbReference type="PIRSR" id="PIRSR000485-1"/>
    </source>
</evidence>
<evidence type="ECO:0000256" key="6">
    <source>
        <dbReference type="ARBA" id="ARBA00022962"/>
    </source>
</evidence>
<evidence type="ECO:0000256" key="5">
    <source>
        <dbReference type="ARBA" id="ARBA00022755"/>
    </source>
</evidence>
<dbReference type="EMBL" id="CP157743">
    <property type="protein sequence ID" value="XBS19035.1"/>
    <property type="molecule type" value="Genomic_DNA"/>
</dbReference>
<evidence type="ECO:0000256" key="10">
    <source>
        <dbReference type="PIRSR" id="PIRSR000485-2"/>
    </source>
</evidence>
<keyword evidence="13" id="KW-1185">Reference proteome</keyword>
<dbReference type="SUPFAM" id="SSF53271">
    <property type="entry name" value="PRTase-like"/>
    <property type="match status" value="1"/>
</dbReference>
<dbReference type="KEGG" id="mech:Q9L42_011700"/>
<protein>
    <recommendedName>
        <fullName evidence="7">Amidophosphoribosyltransferase</fullName>
        <shortName evidence="7">ATase</shortName>
        <ecNumber evidence="7">2.4.2.14</ecNumber>
    </recommendedName>
    <alternativeName>
        <fullName evidence="7">Glutamine phosphoribosylpyrophosphate amidotransferase</fullName>
        <shortName evidence="7">GPATase</shortName>
    </alternativeName>
</protein>
<comment type="function">
    <text evidence="7">Catalyzes the formation of phosphoribosylamine from phosphoribosylpyrophosphate (PRPP) and glutamine.</text>
</comment>
<evidence type="ECO:0000313" key="12">
    <source>
        <dbReference type="EMBL" id="XBS19035.1"/>
    </source>
</evidence>
<dbReference type="PROSITE" id="PS51278">
    <property type="entry name" value="GATASE_TYPE_2"/>
    <property type="match status" value="1"/>
</dbReference>
<dbReference type="InterPro" id="IPR017932">
    <property type="entry name" value="GATase_2_dom"/>
</dbReference>
<dbReference type="RefSeq" id="WP_305908227.1">
    <property type="nucleotide sequence ID" value="NZ_CP157743.1"/>
</dbReference>
<dbReference type="InterPro" id="IPR029055">
    <property type="entry name" value="Ntn_hydrolases_N"/>
</dbReference>
<keyword evidence="6 7" id="KW-0315">Glutamine amidotransferase</keyword>
<dbReference type="NCBIfam" id="TIGR01134">
    <property type="entry name" value="purF"/>
    <property type="match status" value="1"/>
</dbReference>
<sequence>MCGIAAIVSHQNVNQDLYDALTVLQHRGQDAAGIMTCEGSRFCLRKDNGLTRDVFSTSQMMKLRGNMGIAHVRYPTAGCTSSAEAQPFYVNSPFGLALAHNGNLTNTEQLKKELYVEDQRHINTDSDSEILLNVFAHELQELRKLRITPDDVFAAVSQVHKRCRGAYAVVIMIAGFGILAFRDPNGIRPVVFGERKTEGGTDLMIASESVALDVLDFEMIRDIEPGEAIFIEANGKLHSKQCAVQVDHCPCIFEYVYFARPDSIIDDISVYKARLRMGDKLAAKIMREWPDHDIDVVIPIPDTSRTSALQMANKLGVKFREGFIKNRYIGRTFIMPGQQMRKKSVRQKLNAIGLEFEGKNVLLVDDSIVRGTTSEQIIQMARDAGAKKVYLASAAPPVRYPNVYGIDMPAAHELIAHNRSEEEICAAIGADKLIYQDLDDLVAAVRRGNKDIKHFDTSCFSQQYVTGDIDDAYLQRIEELRNDDAQTKRSTENLIVEMQNSA</sequence>
<dbReference type="PANTHER" id="PTHR11907">
    <property type="entry name" value="AMIDOPHOSPHORIBOSYLTRANSFERASE"/>
    <property type="match status" value="1"/>
</dbReference>
<dbReference type="Gene3D" id="3.60.20.10">
    <property type="entry name" value="Glutamine Phosphoribosylpyrophosphate, subunit 1, domain 1"/>
    <property type="match status" value="1"/>
</dbReference>
<organism evidence="12 13">
    <name type="scientific">Methylomarinum roseum</name>
    <dbReference type="NCBI Taxonomy" id="3067653"/>
    <lineage>
        <taxon>Bacteria</taxon>
        <taxon>Pseudomonadati</taxon>
        <taxon>Pseudomonadota</taxon>
        <taxon>Gammaproteobacteria</taxon>
        <taxon>Methylococcales</taxon>
        <taxon>Methylococcaceae</taxon>
        <taxon>Methylomarinum</taxon>
    </lineage>
</organism>
<feature type="binding site" evidence="7 10">
    <location>
        <position position="366"/>
    </location>
    <ligand>
        <name>Mg(2+)</name>
        <dbReference type="ChEBI" id="CHEBI:18420"/>
    </ligand>
</feature>
<dbReference type="InterPro" id="IPR029057">
    <property type="entry name" value="PRTase-like"/>
</dbReference>
<dbReference type="Pfam" id="PF13522">
    <property type="entry name" value="GATase_6"/>
    <property type="match status" value="1"/>
</dbReference>
<evidence type="ECO:0000256" key="3">
    <source>
        <dbReference type="ARBA" id="ARBA00022676"/>
    </source>
</evidence>
<comment type="caution">
    <text evidence="7">Lacks conserved residue(s) required for the propagation of feature annotation.</text>
</comment>
<dbReference type="Pfam" id="PF00156">
    <property type="entry name" value="Pribosyltran"/>
    <property type="match status" value="1"/>
</dbReference>
<comment type="pathway">
    <text evidence="1 7 8">Purine metabolism; IMP biosynthesis via de novo pathway; N(1)-(5-phospho-D-ribosyl)glycinamide from 5-phospho-alpha-D-ribose 1-diphosphate: step 1/2.</text>
</comment>
<dbReference type="PIRSF" id="PIRSF000485">
    <property type="entry name" value="Amd_phspho_trans"/>
    <property type="match status" value="1"/>
</dbReference>
<evidence type="ECO:0000256" key="2">
    <source>
        <dbReference type="ARBA" id="ARBA00010138"/>
    </source>
</evidence>
<evidence type="ECO:0000313" key="13">
    <source>
        <dbReference type="Proteomes" id="UP001225378"/>
    </source>
</evidence>
<reference evidence="12 13" key="1">
    <citation type="journal article" date="2024" name="Microbiology">
        <title>Methylomarinum rosea sp. nov., a novel halophilic methanotrophic bacterium from the hypersaline Lake Elton.</title>
        <authorList>
            <person name="Suleimanov R.Z."/>
            <person name="Oshkin I.Y."/>
            <person name="Danilova O.V."/>
            <person name="Suzina N.E."/>
            <person name="Dedysh S.N."/>
        </authorList>
    </citation>
    <scope>NUCLEOTIDE SEQUENCE [LARGE SCALE GENOMIC DNA]</scope>
    <source>
        <strain evidence="12 13">Ch1-1</strain>
    </source>
</reference>
<dbReference type="InterPro" id="IPR005854">
    <property type="entry name" value="PurF"/>
</dbReference>
<keyword evidence="3 7" id="KW-0328">Glycosyltransferase</keyword>
<dbReference type="EC" id="2.4.2.14" evidence="7"/>
<evidence type="ECO:0000256" key="7">
    <source>
        <dbReference type="HAMAP-Rule" id="MF_01931"/>
    </source>
</evidence>
<name>A0AAU7NPX9_9GAMM</name>
<gene>
    <name evidence="7 12" type="primary">purF</name>
    <name evidence="12" type="ORF">Q9L42_011700</name>
</gene>
<dbReference type="GO" id="GO:0006189">
    <property type="term" value="P:'de novo' IMP biosynthetic process"/>
    <property type="evidence" value="ECO:0007669"/>
    <property type="project" value="UniProtKB-UniRule"/>
</dbReference>